<organism evidence="9 10">
    <name type="scientific">Kwoniella newhampshirensis</name>
    <dbReference type="NCBI Taxonomy" id="1651941"/>
    <lineage>
        <taxon>Eukaryota</taxon>
        <taxon>Fungi</taxon>
        <taxon>Dikarya</taxon>
        <taxon>Basidiomycota</taxon>
        <taxon>Agaricomycotina</taxon>
        <taxon>Tremellomycetes</taxon>
        <taxon>Tremellales</taxon>
        <taxon>Cryptococcaceae</taxon>
        <taxon>Kwoniella</taxon>
    </lineage>
</organism>
<protein>
    <recommendedName>
        <fullName evidence="3">rRNA-processing protein EFG1</fullName>
    </recommendedName>
    <alternativeName>
        <fullName evidence="4">rRNA-processing protein efg1</fullName>
    </alternativeName>
</protein>
<feature type="region of interest" description="Disordered" evidence="8">
    <location>
        <begin position="1"/>
        <end position="43"/>
    </location>
</feature>
<evidence type="ECO:0000256" key="5">
    <source>
        <dbReference type="ARBA" id="ARBA00022552"/>
    </source>
</evidence>
<feature type="region of interest" description="Disordered" evidence="8">
    <location>
        <begin position="162"/>
        <end position="194"/>
    </location>
</feature>
<dbReference type="GO" id="GO:0030688">
    <property type="term" value="C:preribosome, small subunit precursor"/>
    <property type="evidence" value="ECO:0007669"/>
    <property type="project" value="TreeGrafter"/>
</dbReference>
<gene>
    <name evidence="9" type="ORF">IAR55_002983</name>
</gene>
<evidence type="ECO:0000256" key="6">
    <source>
        <dbReference type="ARBA" id="ARBA00023054"/>
    </source>
</evidence>
<dbReference type="PANTHER" id="PTHR33911:SF1">
    <property type="entry name" value="RRNA-PROCESSING PROTEIN EFG1"/>
    <property type="match status" value="1"/>
</dbReference>
<keyword evidence="5" id="KW-0698">rRNA processing</keyword>
<dbReference type="PANTHER" id="PTHR33911">
    <property type="entry name" value="RRNA-PROCESSING PROTEIN EFG1"/>
    <property type="match status" value="1"/>
</dbReference>
<evidence type="ECO:0000256" key="1">
    <source>
        <dbReference type="ARBA" id="ARBA00004604"/>
    </source>
</evidence>
<name>A0AAW0Z065_9TREE</name>
<dbReference type="KEGG" id="kne:92180241"/>
<dbReference type="GO" id="GO:0005730">
    <property type="term" value="C:nucleolus"/>
    <property type="evidence" value="ECO:0007669"/>
    <property type="project" value="UniProtKB-SubCell"/>
</dbReference>
<evidence type="ECO:0000256" key="3">
    <source>
        <dbReference type="ARBA" id="ARBA00018689"/>
    </source>
</evidence>
<dbReference type="InterPro" id="IPR050786">
    <property type="entry name" value="EFG1_rRNA-proc"/>
</dbReference>
<evidence type="ECO:0000313" key="10">
    <source>
        <dbReference type="Proteomes" id="UP001388673"/>
    </source>
</evidence>
<proteinExistence type="inferred from homology"/>
<evidence type="ECO:0000256" key="2">
    <source>
        <dbReference type="ARBA" id="ARBA00006916"/>
    </source>
</evidence>
<comment type="similarity">
    <text evidence="2">Belongs to the EFG1 family.</text>
</comment>
<dbReference type="AlphaFoldDB" id="A0AAW0Z065"/>
<dbReference type="RefSeq" id="XP_066803595.1">
    <property type="nucleotide sequence ID" value="XM_066946094.1"/>
</dbReference>
<accession>A0AAW0Z065</accession>
<evidence type="ECO:0000256" key="4">
    <source>
        <dbReference type="ARBA" id="ARBA00019827"/>
    </source>
</evidence>
<keyword evidence="10" id="KW-1185">Reference proteome</keyword>
<dbReference type="InterPro" id="IPR019310">
    <property type="entry name" value="Efg1"/>
</dbReference>
<feature type="region of interest" description="Disordered" evidence="8">
    <location>
        <begin position="252"/>
        <end position="290"/>
    </location>
</feature>
<keyword evidence="6" id="KW-0175">Coiled coil</keyword>
<comment type="subcellular location">
    <subcellularLocation>
        <location evidence="1">Nucleus</location>
        <location evidence="1">Nucleolus</location>
    </subcellularLocation>
</comment>
<dbReference type="GO" id="GO:0000462">
    <property type="term" value="P:maturation of SSU-rRNA from tricistronic rRNA transcript (SSU-rRNA, 5.8S rRNA, LSU-rRNA)"/>
    <property type="evidence" value="ECO:0007669"/>
    <property type="project" value="TreeGrafter"/>
</dbReference>
<evidence type="ECO:0000313" key="9">
    <source>
        <dbReference type="EMBL" id="KAK8858754.1"/>
    </source>
</evidence>
<reference evidence="9 10" key="1">
    <citation type="journal article" date="2024" name="bioRxiv">
        <title>Comparative genomics of Cryptococcus and Kwoniella reveals pathogenesis evolution and contrasting karyotype dynamics via intercentromeric recombination or chromosome fusion.</title>
        <authorList>
            <person name="Coelho M.A."/>
            <person name="David-Palma M."/>
            <person name="Shea T."/>
            <person name="Bowers K."/>
            <person name="McGinley-Smith S."/>
            <person name="Mohammad A.W."/>
            <person name="Gnirke A."/>
            <person name="Yurkov A.M."/>
            <person name="Nowrousian M."/>
            <person name="Sun S."/>
            <person name="Cuomo C.A."/>
            <person name="Heitman J."/>
        </authorList>
    </citation>
    <scope>NUCLEOTIDE SEQUENCE [LARGE SCALE GENOMIC DNA]</scope>
    <source>
        <strain evidence="9 10">CBS 13917</strain>
    </source>
</reference>
<dbReference type="Pfam" id="PF10153">
    <property type="entry name" value="Efg1"/>
    <property type="match status" value="1"/>
</dbReference>
<evidence type="ECO:0000256" key="8">
    <source>
        <dbReference type="SAM" id="MobiDB-lite"/>
    </source>
</evidence>
<dbReference type="EMBL" id="JBCAWK010000005">
    <property type="protein sequence ID" value="KAK8858754.1"/>
    <property type="molecule type" value="Genomic_DNA"/>
</dbReference>
<comment type="caution">
    <text evidence="9">The sequence shown here is derived from an EMBL/GenBank/DDBJ whole genome shotgun (WGS) entry which is preliminary data.</text>
</comment>
<evidence type="ECO:0000256" key="7">
    <source>
        <dbReference type="ARBA" id="ARBA00023242"/>
    </source>
</evidence>
<feature type="compositionally biased region" description="Acidic residues" evidence="8">
    <location>
        <begin position="276"/>
        <end position="290"/>
    </location>
</feature>
<keyword evidence="7" id="KW-0539">Nucleus</keyword>
<dbReference type="GeneID" id="92180241"/>
<dbReference type="Proteomes" id="UP001388673">
    <property type="component" value="Unassembled WGS sequence"/>
</dbReference>
<sequence>MPADRKPLNKYKKPRPGPSTATTPGKERPSEHTVLPVEQRSENALPGLSKIKSAIRQTKRLLAKETLEPGLRIATQRRLTSLEADLAAAEKREVEKKNGAKYHKVKFFERQKLIRLIKRSNRKVNEDGKSEKKKARYGQELEDARVMLNYVLHYPNTQKYISLFPSSSSTSSSTKNIAGDDDDEEEEGGGKLNLPPILHPVLPASDISKLDQSAQRRFELLRETKKLMDDGRLSKEPEMEVSSTTTRALGVGLEIGLGRSTTEGKTKGKVLNNQKEEEEEEKDDFFEADD</sequence>